<name>A0A8J2J2A9_FUSEQ</name>
<dbReference type="InterPro" id="IPR058664">
    <property type="entry name" value="ARB_00930-like_C"/>
</dbReference>
<proteinExistence type="predicted"/>
<sequence length="632" mass="68549">RSDLHTTLSLQSNFIPSHSLSMPSLIQIAAIAAGALTLVDGKACPPLGPVFPAPQSPSSSPYIRTANKTLKKILDAKIGSQFNTSGVSIAVKSIHEDESLFTYSFTPPNPGLGTDEIDLDTVFRIASGSKLFTALAARVNDKIDLNASVLKYLPKLNETSGKDDILSMKWEDATVGSLASHLSGVGVDMAQDLGIVGSEPWAPLGLPPIAKGKGPNCSGLPGTIPCTSDDLLEQVNLRPPVYSPFTNPVYSNVGHALLGLVLEAVEDMPYEDIIKRDILDVVGMNHTYVDKTPPQKDLFIPETEPTWNSTLGVFGSAGGIFSSVSDMLLLADGILANKFLSPVETRKWMKPEANTASWGYQVGGPWEILRGDNITYDGRLVDVYSKSGDLGLYHSQTVMIPDYDIVISIMTGGREATKDPYVTAQILTAVIKTLVPAIEIVGKLDAQDAYGDTYEDKETNSSITFTQDLGPGFKIKSWQMRGFDVLNHIGSYNFNALESGASTKTAYVDARVYPSNLETKGQMAWRAVFDKTPPANNTESEKEIFFKDGTCQTWFQQDRMVYNYLPLDLFVFMEGEDGIEAVKSPAFNITLTKVREPAEKKSAEGQTSGVAERERFGVVGLSVVLVVFMLLG</sequence>
<dbReference type="EMBL" id="CAJSTJ010000126">
    <property type="protein sequence ID" value="CAG7558719.1"/>
    <property type="molecule type" value="Genomic_DNA"/>
</dbReference>
<organism evidence="3 4">
    <name type="scientific">Fusarium equiseti</name>
    <name type="common">Fusarium scirpi</name>
    <dbReference type="NCBI Taxonomy" id="61235"/>
    <lineage>
        <taxon>Eukaryota</taxon>
        <taxon>Fungi</taxon>
        <taxon>Dikarya</taxon>
        <taxon>Ascomycota</taxon>
        <taxon>Pezizomycotina</taxon>
        <taxon>Sordariomycetes</taxon>
        <taxon>Hypocreomycetidae</taxon>
        <taxon>Hypocreales</taxon>
        <taxon>Nectriaceae</taxon>
        <taxon>Fusarium</taxon>
        <taxon>Fusarium incarnatum-equiseti species complex</taxon>
    </lineage>
</organism>
<dbReference type="Proteomes" id="UP000693738">
    <property type="component" value="Unassembled WGS sequence"/>
</dbReference>
<dbReference type="Pfam" id="PF26335">
    <property type="entry name" value="ARB_00930_C"/>
    <property type="match status" value="1"/>
</dbReference>
<feature type="domain" description="Beta-lactamase-related" evidence="1">
    <location>
        <begin position="116"/>
        <end position="416"/>
    </location>
</feature>
<reference evidence="3" key="1">
    <citation type="submission" date="2021-05" db="EMBL/GenBank/DDBJ databases">
        <authorList>
            <person name="Khan N."/>
        </authorList>
    </citation>
    <scope>NUCLEOTIDE SEQUENCE</scope>
</reference>
<dbReference type="PANTHER" id="PTHR22935:SF95">
    <property type="entry name" value="BETA-LACTAMASE-LIKE 1-RELATED"/>
    <property type="match status" value="1"/>
</dbReference>
<evidence type="ECO:0000259" key="2">
    <source>
        <dbReference type="Pfam" id="PF26335"/>
    </source>
</evidence>
<dbReference type="Pfam" id="PF00144">
    <property type="entry name" value="Beta-lactamase"/>
    <property type="match status" value="1"/>
</dbReference>
<evidence type="ECO:0000313" key="4">
    <source>
        <dbReference type="Proteomes" id="UP000693738"/>
    </source>
</evidence>
<evidence type="ECO:0000313" key="3">
    <source>
        <dbReference type="EMBL" id="CAG7558719.1"/>
    </source>
</evidence>
<dbReference type="InterPro" id="IPR001466">
    <property type="entry name" value="Beta-lactam-related"/>
</dbReference>
<protein>
    <recommendedName>
        <fullName evidence="5">Beta-lactamase-related domain-containing protein</fullName>
    </recommendedName>
</protein>
<evidence type="ECO:0000259" key="1">
    <source>
        <dbReference type="Pfam" id="PF00144"/>
    </source>
</evidence>
<evidence type="ECO:0008006" key="5">
    <source>
        <dbReference type="Google" id="ProtNLM"/>
    </source>
</evidence>
<feature type="domain" description="Beta-lactamase-like ARB-00930-like C-terminal" evidence="2">
    <location>
        <begin position="445"/>
        <end position="594"/>
    </location>
</feature>
<gene>
    <name evidence="3" type="ORF">FEQUK3_LOCUS4415</name>
</gene>
<comment type="caution">
    <text evidence="3">The sequence shown here is derived from an EMBL/GenBank/DDBJ whole genome shotgun (WGS) entry which is preliminary data.</text>
</comment>
<accession>A0A8J2J2A9</accession>
<dbReference type="AlphaFoldDB" id="A0A8J2J2A9"/>
<feature type="non-terminal residue" evidence="3">
    <location>
        <position position="1"/>
    </location>
</feature>
<dbReference type="InterPro" id="IPR051478">
    <property type="entry name" value="Beta-lactamase-like_AB/R"/>
</dbReference>
<dbReference type="PANTHER" id="PTHR22935">
    <property type="entry name" value="PENICILLIN-BINDING PROTEIN"/>
    <property type="match status" value="1"/>
</dbReference>